<evidence type="ECO:0000313" key="2">
    <source>
        <dbReference type="EMBL" id="KTD78892.1"/>
    </source>
</evidence>
<dbReference type="RefSeq" id="WP_058480347.1">
    <property type="nucleotide sequence ID" value="NZ_CAAAIQ010000026.1"/>
</dbReference>
<evidence type="ECO:0000313" key="3">
    <source>
        <dbReference type="Proteomes" id="UP000054729"/>
    </source>
</evidence>
<keyword evidence="1" id="KW-0812">Transmembrane</keyword>
<dbReference type="PATRIC" id="fig|66969.6.peg.1814"/>
<comment type="caution">
    <text evidence="2">The sequence shown here is derived from an EMBL/GenBank/DDBJ whole genome shotgun (WGS) entry which is preliminary data.</text>
</comment>
<dbReference type="STRING" id="66969.Lwal_1662"/>
<organism evidence="2 3">
    <name type="scientific">Legionella waltersii</name>
    <dbReference type="NCBI Taxonomy" id="66969"/>
    <lineage>
        <taxon>Bacteria</taxon>
        <taxon>Pseudomonadati</taxon>
        <taxon>Pseudomonadota</taxon>
        <taxon>Gammaproteobacteria</taxon>
        <taxon>Legionellales</taxon>
        <taxon>Legionellaceae</taxon>
        <taxon>Legionella</taxon>
    </lineage>
</organism>
<keyword evidence="3" id="KW-1185">Reference proteome</keyword>
<dbReference type="EMBL" id="LNZB01000038">
    <property type="protein sequence ID" value="KTD78892.1"/>
    <property type="molecule type" value="Genomic_DNA"/>
</dbReference>
<keyword evidence="1" id="KW-1133">Transmembrane helix</keyword>
<dbReference type="OrthoDB" id="5647297at2"/>
<feature type="transmembrane region" description="Helical" evidence="1">
    <location>
        <begin position="21"/>
        <end position="39"/>
    </location>
</feature>
<accession>A0A0W1ABZ1</accession>
<protein>
    <submittedName>
        <fullName evidence="2">Uncharacterized protein</fullName>
    </submittedName>
</protein>
<sequence>MNNNAIKQLKNLLILPTRKGVFFVGLMLAMGTSTLLGLATTRNEPSLTQDTATDTLVVSRLNELQSQLKTLGETVNKPLPEVNFDAITQQIAQLSTRLDQLREVDSKQLTETLSYTQNTLGQELRSIKEVVTHLDDKKSPVKYVPIKSLPFSVVSIDSIQQVPVASVAYDYKTIPLEKGDALAGWKVVSVDYGKQRLELENARSERVLITHEHIG</sequence>
<keyword evidence="1" id="KW-0472">Membrane</keyword>
<proteinExistence type="predicted"/>
<reference evidence="2 3" key="1">
    <citation type="submission" date="2015-11" db="EMBL/GenBank/DDBJ databases">
        <title>Genomic analysis of 38 Legionella species identifies large and diverse effector repertoires.</title>
        <authorList>
            <person name="Burstein D."/>
            <person name="Amaro F."/>
            <person name="Zusman T."/>
            <person name="Lifshitz Z."/>
            <person name="Cohen O."/>
            <person name="Gilbert J.A."/>
            <person name="Pupko T."/>
            <person name="Shuman H.A."/>
            <person name="Segal G."/>
        </authorList>
    </citation>
    <scope>NUCLEOTIDE SEQUENCE [LARGE SCALE GENOMIC DNA]</scope>
    <source>
        <strain evidence="2 3">ATCC 51914</strain>
    </source>
</reference>
<evidence type="ECO:0000256" key="1">
    <source>
        <dbReference type="SAM" id="Phobius"/>
    </source>
</evidence>
<dbReference type="Proteomes" id="UP000054729">
    <property type="component" value="Unassembled WGS sequence"/>
</dbReference>
<gene>
    <name evidence="2" type="ORF">Lwal_1662</name>
</gene>
<dbReference type="AlphaFoldDB" id="A0A0W1ABZ1"/>
<name>A0A0W1ABZ1_9GAMM</name>